<evidence type="ECO:0000256" key="3">
    <source>
        <dbReference type="SAM" id="SignalP"/>
    </source>
</evidence>
<organism evidence="4 5">
    <name type="scientific">Botrytis porri</name>
    <dbReference type="NCBI Taxonomy" id="87229"/>
    <lineage>
        <taxon>Eukaryota</taxon>
        <taxon>Fungi</taxon>
        <taxon>Dikarya</taxon>
        <taxon>Ascomycota</taxon>
        <taxon>Pezizomycotina</taxon>
        <taxon>Leotiomycetes</taxon>
        <taxon>Helotiales</taxon>
        <taxon>Sclerotiniaceae</taxon>
        <taxon>Botrytis</taxon>
    </lineage>
</organism>
<dbReference type="Proteomes" id="UP000297280">
    <property type="component" value="Unassembled WGS sequence"/>
</dbReference>
<proteinExistence type="inferred from homology"/>
<evidence type="ECO:0000256" key="2">
    <source>
        <dbReference type="ARBA" id="ARBA00023026"/>
    </source>
</evidence>
<keyword evidence="5" id="KW-1185">Reference proteome</keyword>
<gene>
    <name evidence="4" type="ORF">BPOR_0124g00190</name>
</gene>
<dbReference type="Pfam" id="PF05630">
    <property type="entry name" value="NPP1"/>
    <property type="match status" value="1"/>
</dbReference>
<sequence>MLFSNAKLFSILAAVAVVKGAPVEENTIQARAVVSHDSINPWPENVPGNALGNTLKKFEPFLHIAHGCQPYSAVDGYGNTSGGLQDSGSPSGGCRDQSKGQTYVRGGWSGGRYGIMYAWYFPKDQPIPGNVVGGHRHDWEHVVVWVNNPSVANPVLIGAGASGHGKMKKTTNPQRQGDRVKVEYFTTFPTNHELQFTDTLGRDLPMMWYDFLPAASKTALQNTDFGKAVCPLNDANFANNLVKAAI</sequence>
<dbReference type="InterPro" id="IPR008701">
    <property type="entry name" value="NPP1"/>
</dbReference>
<dbReference type="PIRSF" id="PIRSF029958">
    <property type="entry name" value="Necrosis-inducing_protein"/>
    <property type="match status" value="1"/>
</dbReference>
<dbReference type="PANTHER" id="PTHR33657">
    <property type="entry name" value="DOMAIN PROTEIN, PUTATIVE (AFU_ORTHOLOGUE AFUA_5G00600)-RELATED"/>
    <property type="match status" value="1"/>
</dbReference>
<keyword evidence="2" id="KW-0843">Virulence</keyword>
<protein>
    <recommendedName>
        <fullName evidence="6">Necrosis-and ethylene-inducing protein 1</fullName>
    </recommendedName>
</protein>
<feature type="signal peptide" evidence="3">
    <location>
        <begin position="1"/>
        <end position="20"/>
    </location>
</feature>
<dbReference type="AlphaFoldDB" id="A0A4Z1KXK5"/>
<dbReference type="STRING" id="87229.A0A4Z1KXK5"/>
<dbReference type="EMBL" id="PQXO01000124">
    <property type="protein sequence ID" value="TGO89130.1"/>
    <property type="molecule type" value="Genomic_DNA"/>
</dbReference>
<comment type="similarity">
    <text evidence="1">Belongs to the Necrosis inducing protein (NPP1) family.</text>
</comment>
<keyword evidence="3" id="KW-0732">Signal</keyword>
<dbReference type="PANTHER" id="PTHR33657:SF8">
    <property type="entry name" value="DOMAIN PROTEIN, PUTATIVE (AFU_ORTHOLOGUE AFUA_5G00600)-RELATED"/>
    <property type="match status" value="1"/>
</dbReference>
<accession>A0A4Z1KXK5</accession>
<evidence type="ECO:0000313" key="5">
    <source>
        <dbReference type="Proteomes" id="UP000297280"/>
    </source>
</evidence>
<evidence type="ECO:0000313" key="4">
    <source>
        <dbReference type="EMBL" id="TGO89130.1"/>
    </source>
</evidence>
<evidence type="ECO:0008006" key="6">
    <source>
        <dbReference type="Google" id="ProtNLM"/>
    </source>
</evidence>
<comment type="caution">
    <text evidence="4">The sequence shown here is derived from an EMBL/GenBank/DDBJ whole genome shotgun (WGS) entry which is preliminary data.</text>
</comment>
<feature type="chain" id="PRO_5021373183" description="Necrosis-and ethylene-inducing protein 1" evidence="3">
    <location>
        <begin position="21"/>
        <end position="246"/>
    </location>
</feature>
<dbReference type="OrthoDB" id="89086at2759"/>
<reference evidence="4 5" key="1">
    <citation type="submission" date="2017-12" db="EMBL/GenBank/DDBJ databases">
        <title>Comparative genomics of Botrytis spp.</title>
        <authorList>
            <person name="Valero-Jimenez C.A."/>
            <person name="Tapia P."/>
            <person name="Veloso J."/>
            <person name="Silva-Moreno E."/>
            <person name="Staats M."/>
            <person name="Valdes J.H."/>
            <person name="Van Kan J.A.L."/>
        </authorList>
    </citation>
    <scope>NUCLEOTIDE SEQUENCE [LARGE SCALE GENOMIC DNA]</scope>
    <source>
        <strain evidence="4 5">MUCL3349</strain>
    </source>
</reference>
<name>A0A4Z1KXK5_9HELO</name>
<evidence type="ECO:0000256" key="1">
    <source>
        <dbReference type="ARBA" id="ARBA00009520"/>
    </source>
</evidence>